<comment type="cofactor">
    <cofactor evidence="9 10">
        <name>pyruvate</name>
        <dbReference type="ChEBI" id="CHEBI:15361"/>
    </cofactor>
    <text evidence="9 10">Binds 1 pyruvoyl group covalently per subunit.</text>
</comment>
<evidence type="ECO:0000256" key="7">
    <source>
        <dbReference type="ARBA" id="ARBA00023270"/>
    </source>
</evidence>
<comment type="catalytic activity">
    <reaction evidence="9">
        <text>L-aspartate + H(+) = beta-alanine + CO2</text>
        <dbReference type="Rhea" id="RHEA:19497"/>
        <dbReference type="ChEBI" id="CHEBI:15378"/>
        <dbReference type="ChEBI" id="CHEBI:16526"/>
        <dbReference type="ChEBI" id="CHEBI:29991"/>
        <dbReference type="ChEBI" id="CHEBI:57966"/>
        <dbReference type="EC" id="4.1.1.11"/>
    </reaction>
</comment>
<evidence type="ECO:0000313" key="15">
    <source>
        <dbReference type="Proteomes" id="UP000189177"/>
    </source>
</evidence>
<protein>
    <recommendedName>
        <fullName evidence="9">Aspartate 1-decarboxylase</fullName>
        <ecNumber evidence="9">4.1.1.11</ecNumber>
    </recommendedName>
    <alternativeName>
        <fullName evidence="9">Aspartate alpha-decarboxylase</fullName>
    </alternativeName>
    <component>
        <recommendedName>
            <fullName evidence="9">Aspartate 1-decarboxylase beta chain</fullName>
        </recommendedName>
    </component>
    <component>
        <recommendedName>
            <fullName evidence="9">Aspartate 1-decarboxylase alpha chain</fullName>
        </recommendedName>
    </component>
</protein>
<dbReference type="GO" id="GO:0015940">
    <property type="term" value="P:pantothenate biosynthetic process"/>
    <property type="evidence" value="ECO:0007669"/>
    <property type="project" value="UniProtKB-UniRule"/>
</dbReference>
<keyword evidence="2 9" id="KW-0566">Pantothenate biosynthesis</keyword>
<evidence type="ECO:0000256" key="8">
    <source>
        <dbReference type="ARBA" id="ARBA00023317"/>
    </source>
</evidence>
<evidence type="ECO:0000256" key="11">
    <source>
        <dbReference type="PIRSR" id="PIRSR006246-2"/>
    </source>
</evidence>
<keyword evidence="8 9" id="KW-0670">Pyruvate</keyword>
<keyword evidence="4 9" id="KW-0068">Autocatalytic cleavage</keyword>
<organism evidence="14 15">
    <name type="scientific">Thioalkalivibrio halophilus</name>
    <dbReference type="NCBI Taxonomy" id="252474"/>
    <lineage>
        <taxon>Bacteria</taxon>
        <taxon>Pseudomonadati</taxon>
        <taxon>Pseudomonadota</taxon>
        <taxon>Gammaproteobacteria</taxon>
        <taxon>Chromatiales</taxon>
        <taxon>Ectothiorhodospiraceae</taxon>
        <taxon>Thioalkalivibrio</taxon>
    </lineage>
</organism>
<accession>A0A1V2ZZA1</accession>
<dbReference type="STRING" id="252474.B1A74_06280"/>
<dbReference type="Pfam" id="PF02261">
    <property type="entry name" value="Asp_decarbox"/>
    <property type="match status" value="1"/>
</dbReference>
<comment type="subunit">
    <text evidence="9">Heterooctamer of four alpha and four beta subunits.</text>
</comment>
<dbReference type="CDD" id="cd06919">
    <property type="entry name" value="Asp_decarbox"/>
    <property type="match status" value="1"/>
</dbReference>
<evidence type="ECO:0000256" key="5">
    <source>
        <dbReference type="ARBA" id="ARBA00023145"/>
    </source>
</evidence>
<evidence type="ECO:0000256" key="12">
    <source>
        <dbReference type="PIRSR" id="PIRSR006246-3"/>
    </source>
</evidence>
<name>A0A1V2ZZA1_9GAMM</name>
<evidence type="ECO:0000256" key="4">
    <source>
        <dbReference type="ARBA" id="ARBA00022813"/>
    </source>
</evidence>
<dbReference type="InterPro" id="IPR009010">
    <property type="entry name" value="Asp_de-COase-like_dom_sf"/>
</dbReference>
<keyword evidence="5 9" id="KW-0865">Zymogen</keyword>
<dbReference type="PANTHER" id="PTHR21012">
    <property type="entry name" value="ASPARTATE 1-DECARBOXYLASE"/>
    <property type="match status" value="1"/>
</dbReference>
<evidence type="ECO:0000256" key="9">
    <source>
        <dbReference type="HAMAP-Rule" id="MF_00446"/>
    </source>
</evidence>
<comment type="similarity">
    <text evidence="9">Belongs to the PanD family.</text>
</comment>
<comment type="caution">
    <text evidence="14">The sequence shown here is derived from an EMBL/GenBank/DDBJ whole genome shotgun (WGS) entry which is preliminary data.</text>
</comment>
<feature type="active site" description="Proton donor" evidence="9 10">
    <location>
        <position position="58"/>
    </location>
</feature>
<dbReference type="NCBIfam" id="TIGR00223">
    <property type="entry name" value="panD"/>
    <property type="match status" value="1"/>
</dbReference>
<comment type="PTM">
    <text evidence="9 12">Is synthesized initially as an inactive proenzyme, which is activated by self-cleavage at a specific serine bond to produce a beta-subunit with a hydroxyl group at its C-terminus and an alpha-subunit with a pyruvoyl group at its N-terminus.</text>
</comment>
<dbReference type="PANTHER" id="PTHR21012:SF0">
    <property type="entry name" value="ASPARTATE 1-DECARBOXYLASE"/>
    <property type="match status" value="1"/>
</dbReference>
<dbReference type="SUPFAM" id="SSF50692">
    <property type="entry name" value="ADC-like"/>
    <property type="match status" value="1"/>
</dbReference>
<evidence type="ECO:0000256" key="13">
    <source>
        <dbReference type="PIRSR" id="PIRSR006246-5"/>
    </source>
</evidence>
<feature type="chain" id="PRO_5011336173" description="Aspartate 1-decarboxylase alpha chain" evidence="9 13">
    <location>
        <begin position="25"/>
        <end position="126"/>
    </location>
</feature>
<dbReference type="OrthoDB" id="9803983at2"/>
<dbReference type="RefSeq" id="WP_018871149.1">
    <property type="nucleotide sequence ID" value="NZ_MUZR01000017.1"/>
</dbReference>
<sequence length="126" mass="13537">MLVTMLKGKLHKARVTHCELEYEGSCAIDTRLLEASGILPFEQIQIYNVDNGERFTTYAIEAEAGSGVISVNGAAAHKASVGDRVIICAYGQLDAAEAREFTPDLVYLDADNAIARTGHDIPVQAA</sequence>
<evidence type="ECO:0000256" key="2">
    <source>
        <dbReference type="ARBA" id="ARBA00022655"/>
    </source>
</evidence>
<dbReference type="GO" id="GO:0004068">
    <property type="term" value="F:aspartate 1-decarboxylase activity"/>
    <property type="evidence" value="ECO:0007669"/>
    <property type="project" value="UniProtKB-UniRule"/>
</dbReference>
<keyword evidence="15" id="KW-1185">Reference proteome</keyword>
<comment type="function">
    <text evidence="9">Catalyzes the pyruvoyl-dependent decarboxylation of aspartate to produce beta-alanine.</text>
</comment>
<keyword evidence="1 9" id="KW-0963">Cytoplasm</keyword>
<dbReference type="InterPro" id="IPR003190">
    <property type="entry name" value="Asp_decarbox"/>
</dbReference>
<dbReference type="Proteomes" id="UP000189177">
    <property type="component" value="Unassembled WGS sequence"/>
</dbReference>
<feature type="binding site" evidence="9 11">
    <location>
        <begin position="73"/>
        <end position="75"/>
    </location>
    <ligand>
        <name>substrate</name>
    </ligand>
</feature>
<dbReference type="HAMAP" id="MF_00446">
    <property type="entry name" value="PanD"/>
    <property type="match status" value="1"/>
</dbReference>
<dbReference type="UniPathway" id="UPA00028">
    <property type="reaction ID" value="UER00002"/>
</dbReference>
<keyword evidence="3 9" id="KW-0210">Decarboxylase</keyword>
<evidence type="ECO:0000256" key="3">
    <source>
        <dbReference type="ARBA" id="ARBA00022793"/>
    </source>
</evidence>
<comment type="pathway">
    <text evidence="9">Cofactor biosynthesis; (R)-pantothenate biosynthesis; beta-alanine from L-aspartate: step 1/1.</text>
</comment>
<gene>
    <name evidence="9" type="primary">panD</name>
    <name evidence="14" type="ORF">B1A74_06280</name>
</gene>
<feature type="chain" id="PRO_5011336172" description="Aspartate 1-decarboxylase beta chain" evidence="9 13">
    <location>
        <begin position="1"/>
        <end position="24"/>
    </location>
</feature>
<dbReference type="PIRSF" id="PIRSF006246">
    <property type="entry name" value="Asp_decarbox"/>
    <property type="match status" value="1"/>
</dbReference>
<dbReference type="EMBL" id="MUZR01000017">
    <property type="protein sequence ID" value="OOC10396.1"/>
    <property type="molecule type" value="Genomic_DNA"/>
</dbReference>
<keyword evidence="7 9" id="KW-0704">Schiff base</keyword>
<proteinExistence type="inferred from homology"/>
<evidence type="ECO:0000256" key="10">
    <source>
        <dbReference type="PIRSR" id="PIRSR006246-1"/>
    </source>
</evidence>
<dbReference type="GO" id="GO:0005829">
    <property type="term" value="C:cytosol"/>
    <property type="evidence" value="ECO:0007669"/>
    <property type="project" value="TreeGrafter"/>
</dbReference>
<dbReference type="GO" id="GO:0006523">
    <property type="term" value="P:alanine biosynthetic process"/>
    <property type="evidence" value="ECO:0007669"/>
    <property type="project" value="InterPro"/>
</dbReference>
<comment type="subcellular location">
    <subcellularLocation>
        <location evidence="9">Cytoplasm</location>
    </subcellularLocation>
</comment>
<dbReference type="AlphaFoldDB" id="A0A1V2ZZA1"/>
<evidence type="ECO:0000256" key="6">
    <source>
        <dbReference type="ARBA" id="ARBA00023239"/>
    </source>
</evidence>
<feature type="active site" description="Schiff-base intermediate with substrate; via pyruvic acid" evidence="9 10">
    <location>
        <position position="25"/>
    </location>
</feature>
<reference evidence="14 15" key="1">
    <citation type="submission" date="2017-02" db="EMBL/GenBank/DDBJ databases">
        <title>Genomic diversity within the haloalkaliphilic genus Thioalkalivibrio.</title>
        <authorList>
            <person name="Ahn A.-C."/>
            <person name="Meier-Kolthoff J."/>
            <person name="Overmars L."/>
            <person name="Richter M."/>
            <person name="Woyke T."/>
            <person name="Sorokin D.Y."/>
            <person name="Muyzer G."/>
        </authorList>
    </citation>
    <scope>NUCLEOTIDE SEQUENCE [LARGE SCALE GENOMIC DNA]</scope>
    <source>
        <strain evidence="14 15">HL17</strain>
    </source>
</reference>
<dbReference type="EC" id="4.1.1.11" evidence="9"/>
<keyword evidence="6 9" id="KW-0456">Lyase</keyword>
<feature type="binding site" evidence="9 11">
    <location>
        <position position="57"/>
    </location>
    <ligand>
        <name>substrate</name>
    </ligand>
</feature>
<dbReference type="Gene3D" id="2.40.40.20">
    <property type="match status" value="1"/>
</dbReference>
<feature type="modified residue" description="Pyruvic acid (Ser)" evidence="9 12">
    <location>
        <position position="25"/>
    </location>
</feature>
<evidence type="ECO:0000256" key="1">
    <source>
        <dbReference type="ARBA" id="ARBA00022490"/>
    </source>
</evidence>
<evidence type="ECO:0000313" key="14">
    <source>
        <dbReference type="EMBL" id="OOC10396.1"/>
    </source>
</evidence>